<sequence>MKIPNIKFLVTTRNETFLKRYGKLYLKGFTQDESLDFLTQGVQIDEERKSQYRKLAEGMGNLPLALYTARTYMENMLIGPRNFLELLKAENIEDIESQLEEMDIQEKKLFTAMKFCIYQDLKENLKPKVFEMFQMTQFLENEDIPICLLEFVYRENGYNENSETMMMSNFLVQALQKRSLGTIEGEDENRRLSVHSSILLTLGLCTTEQEKRILLKKLLWGFSLLFDKDVFMKTDLLRMKLLIPHARAFLRHAEKINLIADYGMLILMTFVYDVVGYGYNFGHFRTISNEYSEKCKERCFRIIGCDEEEIDDSLKKSCDGCDKNSVDFYEALAKRKCDVLWKKLEDMATFRRAVIQEIVPRFVLQRFRTQLNMQDLSRHLNTDTIRFCHQCYYI</sequence>
<dbReference type="Proteomes" id="UP001217089">
    <property type="component" value="Unassembled WGS sequence"/>
</dbReference>
<dbReference type="PANTHER" id="PTHR22845">
    <property type="entry name" value="APOPTOTIC PROTEASE-ACTIVATING FACTOR 1"/>
    <property type="match status" value="1"/>
</dbReference>
<gene>
    <name evidence="1" type="ORF">KUTeg_016558</name>
</gene>
<name>A0ABQ9ERV6_TEGGR</name>
<dbReference type="SUPFAM" id="SSF52540">
    <property type="entry name" value="P-loop containing nucleoside triphosphate hydrolases"/>
    <property type="match status" value="1"/>
</dbReference>
<accession>A0ABQ9ERV6</accession>
<comment type="caution">
    <text evidence="1">The sequence shown here is derived from an EMBL/GenBank/DDBJ whole genome shotgun (WGS) entry which is preliminary data.</text>
</comment>
<organism evidence="1 2">
    <name type="scientific">Tegillarca granosa</name>
    <name type="common">Malaysian cockle</name>
    <name type="synonym">Anadara granosa</name>
    <dbReference type="NCBI Taxonomy" id="220873"/>
    <lineage>
        <taxon>Eukaryota</taxon>
        <taxon>Metazoa</taxon>
        <taxon>Spiralia</taxon>
        <taxon>Lophotrochozoa</taxon>
        <taxon>Mollusca</taxon>
        <taxon>Bivalvia</taxon>
        <taxon>Autobranchia</taxon>
        <taxon>Pteriomorphia</taxon>
        <taxon>Arcoida</taxon>
        <taxon>Arcoidea</taxon>
        <taxon>Arcidae</taxon>
        <taxon>Tegillarca</taxon>
    </lineage>
</organism>
<proteinExistence type="predicted"/>
<protein>
    <submittedName>
        <fullName evidence="1">Uncharacterized protein</fullName>
    </submittedName>
</protein>
<dbReference type="InterPro" id="IPR027417">
    <property type="entry name" value="P-loop_NTPase"/>
</dbReference>
<dbReference type="EMBL" id="JARBDR010000813">
    <property type="protein sequence ID" value="KAJ8306013.1"/>
    <property type="molecule type" value="Genomic_DNA"/>
</dbReference>
<evidence type="ECO:0000313" key="1">
    <source>
        <dbReference type="EMBL" id="KAJ8306013.1"/>
    </source>
</evidence>
<dbReference type="PANTHER" id="PTHR22845:SF5">
    <property type="entry name" value="APOPTOTIC PROTEASE-ACTIVATING FACTOR 1"/>
    <property type="match status" value="1"/>
</dbReference>
<evidence type="ECO:0000313" key="2">
    <source>
        <dbReference type="Proteomes" id="UP001217089"/>
    </source>
</evidence>
<keyword evidence="2" id="KW-1185">Reference proteome</keyword>
<reference evidence="1 2" key="1">
    <citation type="submission" date="2022-12" db="EMBL/GenBank/DDBJ databases">
        <title>Chromosome-level genome of Tegillarca granosa.</title>
        <authorList>
            <person name="Kim J."/>
        </authorList>
    </citation>
    <scope>NUCLEOTIDE SEQUENCE [LARGE SCALE GENOMIC DNA]</scope>
    <source>
        <strain evidence="1">Teg-2019</strain>
        <tissue evidence="1">Adductor muscle</tissue>
    </source>
</reference>